<accession>A0A1X9H0B1</accession>
<organism evidence="1 2">
    <name type="scientific">Staphylococcus phage P630</name>
    <dbReference type="NCBI Taxonomy" id="1735646"/>
    <lineage>
        <taxon>Viruses</taxon>
        <taxon>Duplodnaviria</taxon>
        <taxon>Heunggongvirae</taxon>
        <taxon>Uroviricota</taxon>
        <taxon>Caudoviricetes</taxon>
        <taxon>Bronfenbrennervirinae</taxon>
        <taxon>Biseptimavirus</taxon>
        <taxon>Biseptimavirus P630</taxon>
    </lineage>
</organism>
<protein>
    <submittedName>
        <fullName evidence="1">Uncharacterized protein</fullName>
    </submittedName>
</protein>
<evidence type="ECO:0000313" key="1">
    <source>
        <dbReference type="EMBL" id="ALJ98862.1"/>
    </source>
</evidence>
<sequence length="39" mass="4794">MNKILIRFAINYIKYQQKQLREKEARIKYLEGFLKGKGY</sequence>
<keyword evidence="2" id="KW-1185">Reference proteome</keyword>
<dbReference type="EMBL" id="KT809369">
    <property type="protein sequence ID" value="ALJ98862.1"/>
    <property type="molecule type" value="Genomic_DNA"/>
</dbReference>
<evidence type="ECO:0000313" key="2">
    <source>
        <dbReference type="Proteomes" id="UP000222193"/>
    </source>
</evidence>
<gene>
    <name evidence="1" type="ORF">P630_46</name>
</gene>
<name>A0A1X9H0B1_9CAUD</name>
<reference evidence="1 2" key="1">
    <citation type="journal article" date="2017" name="Sci. Rep.">
        <title>Acquisition of virulence factors in livestock-associated MRSA: Lysogenic conversion of CC398 strains by virulence gene-containing phages.</title>
        <authorList>
            <person name="Kraushaar B."/>
            <person name="Hammerl J.A."/>
            <person name="Kienol M."/>
            <person name="Heinig M.L."/>
            <person name="Sperling N."/>
            <person name="Dinh Thanh M."/>
            <person name="Reetz J."/>
            <person name="Jackel C."/>
            <person name="Fetsch A."/>
            <person name="Hertwig S."/>
        </authorList>
    </citation>
    <scope>NUCLEOTIDE SEQUENCE [LARGE SCALE GENOMIC DNA]</scope>
</reference>
<dbReference type="Proteomes" id="UP000222193">
    <property type="component" value="Segment"/>
</dbReference>
<proteinExistence type="predicted"/>